<keyword evidence="4 8" id="KW-0547">Nucleotide-binding</keyword>
<dbReference type="GO" id="GO:0005525">
    <property type="term" value="F:GTP binding"/>
    <property type="evidence" value="ECO:0007669"/>
    <property type="project" value="UniProtKB-UniRule"/>
</dbReference>
<dbReference type="Gene3D" id="1.10.300.10">
    <property type="entry name" value="Adenylosuccinate Synthetase, subunit A, domain 2"/>
    <property type="match status" value="1"/>
</dbReference>
<dbReference type="EC" id="6.3.4.4" evidence="8 10"/>
<dbReference type="PANTHER" id="PTHR11846:SF0">
    <property type="entry name" value="ADENYLOSUCCINATE SYNTHETASE"/>
    <property type="match status" value="1"/>
</dbReference>
<dbReference type="PANTHER" id="PTHR11846">
    <property type="entry name" value="ADENYLOSUCCINATE SYNTHETASE"/>
    <property type="match status" value="1"/>
</dbReference>
<evidence type="ECO:0000256" key="2">
    <source>
        <dbReference type="ARBA" id="ARBA00022598"/>
    </source>
</evidence>
<dbReference type="PROSITE" id="PS00513">
    <property type="entry name" value="ADENYLOSUCCIN_SYN_2"/>
    <property type="match status" value="1"/>
</dbReference>
<dbReference type="GO" id="GO:0005737">
    <property type="term" value="C:cytoplasm"/>
    <property type="evidence" value="ECO:0007669"/>
    <property type="project" value="UniProtKB-SubCell"/>
</dbReference>
<proteinExistence type="inferred from homology"/>
<feature type="binding site" description="in other chain" evidence="8">
    <location>
        <begin position="38"/>
        <end position="41"/>
    </location>
    <ligand>
        <name>IMP</name>
        <dbReference type="ChEBI" id="CHEBI:58053"/>
        <note>ligand shared between dimeric partners</note>
    </ligand>
</feature>
<comment type="pathway">
    <text evidence="8 10">Purine metabolism; AMP biosynthesis via de novo pathway; AMP from IMP: step 1/2.</text>
</comment>
<feature type="binding site" description="in other chain" evidence="8">
    <location>
        <position position="300"/>
    </location>
    <ligand>
        <name>IMP</name>
        <dbReference type="ChEBI" id="CHEBI:58053"/>
        <note>ligand shared between dimeric partners</note>
    </ligand>
</feature>
<dbReference type="PROSITE" id="PS01266">
    <property type="entry name" value="ADENYLOSUCCIN_SYN_1"/>
    <property type="match status" value="1"/>
</dbReference>
<dbReference type="Pfam" id="PF00709">
    <property type="entry name" value="Adenylsucc_synt"/>
    <property type="match status" value="1"/>
</dbReference>
<keyword evidence="7 8" id="KW-0342">GTP-binding</keyword>
<sequence length="420" mass="46724">MKVDVLLGLQWGDEGKGKVVDVLTPDYDVITRFQGGPNAGHTLEFDNKKFVLHNIPSGIFQGDKVNVIGNGVVLDPITFKKEIDGLKAQGFDLKDNLFISKKAHLILPTHRILDAASEASKGKTKIGSTLKGIGPTYMDKTGRNGIRVGDILSNFEEKYAALKEKHEQLIKMYGFEYNLAEYEEGLKEGIEALREFTLIDSEHELNRYLKGDKSILAEGAQGTLLDIDFGSYPYVTSSNTVCAGACIGMGISPRKIGEVYGIFKAYCTRVGSGPFPTELFDEDGDKMREHGHEFGSTTGRPRRCGWLDLVALKYSVMVNGVTKLIMMKGDVLGCFETIKIATAYKMGDTVTEEFPFELPENLEPVYKEMPGWNCDLTALKSEEEFPQELNDYIQYLEDELEVPITIVSVGPDREQTIVRE</sequence>
<accession>A0A2U2B9P1</accession>
<dbReference type="InterPro" id="IPR042110">
    <property type="entry name" value="Adenylosuccinate_synth_dom2"/>
</dbReference>
<feature type="binding site" evidence="8">
    <location>
        <begin position="40"/>
        <end position="42"/>
    </location>
    <ligand>
        <name>GTP</name>
        <dbReference type="ChEBI" id="CHEBI:37565"/>
    </ligand>
</feature>
<feature type="binding site" evidence="8">
    <location>
        <position position="302"/>
    </location>
    <ligand>
        <name>GTP</name>
        <dbReference type="ChEBI" id="CHEBI:37565"/>
    </ligand>
</feature>
<evidence type="ECO:0000256" key="1">
    <source>
        <dbReference type="ARBA" id="ARBA00011738"/>
    </source>
</evidence>
<reference evidence="11 12" key="1">
    <citation type="submission" date="2018-05" db="EMBL/GenBank/DDBJ databases">
        <title>Marinilabilia rubrum sp. nov., isolated from saltern sediment.</title>
        <authorList>
            <person name="Zhang R."/>
        </authorList>
    </citation>
    <scope>NUCLEOTIDE SEQUENCE [LARGE SCALE GENOMIC DNA]</scope>
    <source>
        <strain evidence="11 12">WTE16</strain>
    </source>
</reference>
<keyword evidence="3 8" id="KW-0479">Metal-binding</keyword>
<comment type="catalytic activity">
    <reaction evidence="8 10">
        <text>IMP + L-aspartate + GTP = N(6)-(1,2-dicarboxyethyl)-AMP + GDP + phosphate + 2 H(+)</text>
        <dbReference type="Rhea" id="RHEA:15753"/>
        <dbReference type="ChEBI" id="CHEBI:15378"/>
        <dbReference type="ChEBI" id="CHEBI:29991"/>
        <dbReference type="ChEBI" id="CHEBI:37565"/>
        <dbReference type="ChEBI" id="CHEBI:43474"/>
        <dbReference type="ChEBI" id="CHEBI:57567"/>
        <dbReference type="ChEBI" id="CHEBI:58053"/>
        <dbReference type="ChEBI" id="CHEBI:58189"/>
        <dbReference type="EC" id="6.3.4.4"/>
    </reaction>
</comment>
<dbReference type="GO" id="GO:0044208">
    <property type="term" value="P:'de novo' AMP biosynthetic process"/>
    <property type="evidence" value="ECO:0007669"/>
    <property type="project" value="UniProtKB-UniRule"/>
</dbReference>
<dbReference type="NCBIfam" id="TIGR00184">
    <property type="entry name" value="purA"/>
    <property type="match status" value="1"/>
</dbReference>
<dbReference type="HAMAP" id="MF_00011">
    <property type="entry name" value="Adenylosucc_synth"/>
    <property type="match status" value="1"/>
</dbReference>
<name>A0A2U2B9P1_9BACT</name>
<evidence type="ECO:0000256" key="5">
    <source>
        <dbReference type="ARBA" id="ARBA00022755"/>
    </source>
</evidence>
<dbReference type="InterPro" id="IPR033128">
    <property type="entry name" value="Adenylosuccin_syn_Lys_AS"/>
</dbReference>
<evidence type="ECO:0000313" key="12">
    <source>
        <dbReference type="Proteomes" id="UP000244956"/>
    </source>
</evidence>
<dbReference type="AlphaFoldDB" id="A0A2U2B9P1"/>
<dbReference type="NCBIfam" id="NF002223">
    <property type="entry name" value="PRK01117.1"/>
    <property type="match status" value="1"/>
</dbReference>
<evidence type="ECO:0000256" key="6">
    <source>
        <dbReference type="ARBA" id="ARBA00022842"/>
    </source>
</evidence>
<evidence type="ECO:0000256" key="4">
    <source>
        <dbReference type="ARBA" id="ARBA00022741"/>
    </source>
</evidence>
<dbReference type="SUPFAM" id="SSF52540">
    <property type="entry name" value="P-loop containing nucleoside triphosphate hydrolases"/>
    <property type="match status" value="1"/>
</dbReference>
<comment type="subcellular location">
    <subcellularLocation>
        <location evidence="8">Cytoplasm</location>
    </subcellularLocation>
</comment>
<dbReference type="GO" id="GO:0004019">
    <property type="term" value="F:adenylosuccinate synthase activity"/>
    <property type="evidence" value="ECO:0007669"/>
    <property type="project" value="UniProtKB-UniRule"/>
</dbReference>
<gene>
    <name evidence="8" type="primary">purA</name>
    <name evidence="11" type="ORF">DDZ16_07805</name>
</gene>
<feature type="binding site" evidence="8">
    <location>
        <begin position="328"/>
        <end position="330"/>
    </location>
    <ligand>
        <name>GTP</name>
        <dbReference type="ChEBI" id="CHEBI:37565"/>
    </ligand>
</feature>
<dbReference type="UniPathway" id="UPA00075">
    <property type="reaction ID" value="UER00335"/>
</dbReference>
<feature type="active site" description="Proton acceptor" evidence="8">
    <location>
        <position position="13"/>
    </location>
</feature>
<keyword evidence="8" id="KW-0963">Cytoplasm</keyword>
<keyword evidence="6 8" id="KW-0460">Magnesium</keyword>
<feature type="active site" evidence="9">
    <location>
        <position position="140"/>
    </location>
</feature>
<dbReference type="FunFam" id="3.90.170.10:FF:000001">
    <property type="entry name" value="Adenylosuccinate synthetase"/>
    <property type="match status" value="1"/>
</dbReference>
<comment type="similarity">
    <text evidence="8 10">Belongs to the adenylosuccinate synthetase family.</text>
</comment>
<dbReference type="InterPro" id="IPR001114">
    <property type="entry name" value="Adenylosuccinate_synthetase"/>
</dbReference>
<dbReference type="InterPro" id="IPR042111">
    <property type="entry name" value="Adenylosuccinate_synth_dom3"/>
</dbReference>
<evidence type="ECO:0000256" key="7">
    <source>
        <dbReference type="ARBA" id="ARBA00023134"/>
    </source>
</evidence>
<dbReference type="FunFam" id="1.10.300.10:FF:000001">
    <property type="entry name" value="Adenylosuccinate synthetase"/>
    <property type="match status" value="1"/>
</dbReference>
<feature type="binding site" evidence="8">
    <location>
        <begin position="12"/>
        <end position="18"/>
    </location>
    <ligand>
        <name>GTP</name>
        <dbReference type="ChEBI" id="CHEBI:37565"/>
    </ligand>
</feature>
<dbReference type="InterPro" id="IPR027417">
    <property type="entry name" value="P-loop_NTPase"/>
</dbReference>
<dbReference type="Gene3D" id="3.40.440.10">
    <property type="entry name" value="Adenylosuccinate Synthetase, subunit A, domain 1"/>
    <property type="match status" value="1"/>
</dbReference>
<dbReference type="RefSeq" id="WP_109263892.1">
    <property type="nucleotide sequence ID" value="NZ_QEWP01000005.1"/>
</dbReference>
<keyword evidence="2 8" id="KW-0436">Ligase</keyword>
<feature type="binding site" description="in other chain" evidence="8">
    <location>
        <position position="129"/>
    </location>
    <ligand>
        <name>IMP</name>
        <dbReference type="ChEBI" id="CHEBI:58053"/>
        <note>ligand shared between dimeric partners</note>
    </ligand>
</feature>
<protein>
    <recommendedName>
        <fullName evidence="8 10">Adenylosuccinate synthetase</fullName>
        <shortName evidence="8">AMPSase</shortName>
        <shortName evidence="8">AdSS</shortName>
        <ecNumber evidence="8 10">6.3.4.4</ecNumber>
    </recommendedName>
    <alternativeName>
        <fullName evidence="8">IMP--aspartate ligase</fullName>
    </alternativeName>
</protein>
<feature type="binding site" description="in other chain" evidence="8">
    <location>
        <position position="221"/>
    </location>
    <ligand>
        <name>IMP</name>
        <dbReference type="ChEBI" id="CHEBI:58053"/>
        <note>ligand shared between dimeric partners</note>
    </ligand>
</feature>
<feature type="binding site" evidence="8">
    <location>
        <begin position="296"/>
        <end position="302"/>
    </location>
    <ligand>
        <name>substrate</name>
    </ligand>
</feature>
<feature type="binding site" description="in other chain" evidence="8">
    <location>
        <position position="236"/>
    </location>
    <ligand>
        <name>IMP</name>
        <dbReference type="ChEBI" id="CHEBI:58053"/>
        <note>ligand shared between dimeric partners</note>
    </ligand>
</feature>
<feature type="binding site" evidence="8">
    <location>
        <position position="13"/>
    </location>
    <ligand>
        <name>Mg(2+)</name>
        <dbReference type="ChEBI" id="CHEBI:18420"/>
    </ligand>
</feature>
<dbReference type="GO" id="GO:0046040">
    <property type="term" value="P:IMP metabolic process"/>
    <property type="evidence" value="ECO:0007669"/>
    <property type="project" value="TreeGrafter"/>
</dbReference>
<feature type="binding site" evidence="8">
    <location>
        <begin position="408"/>
        <end position="410"/>
    </location>
    <ligand>
        <name>GTP</name>
        <dbReference type="ChEBI" id="CHEBI:37565"/>
    </ligand>
</feature>
<dbReference type="Proteomes" id="UP000244956">
    <property type="component" value="Unassembled WGS sequence"/>
</dbReference>
<comment type="caution">
    <text evidence="11">The sequence shown here is derived from an EMBL/GenBank/DDBJ whole genome shotgun (WGS) entry which is preliminary data.</text>
</comment>
<feature type="binding site" evidence="8">
    <location>
        <position position="40"/>
    </location>
    <ligand>
        <name>Mg(2+)</name>
        <dbReference type="ChEBI" id="CHEBI:18420"/>
    </ligand>
</feature>
<keyword evidence="5 8" id="KW-0658">Purine biosynthesis</keyword>
<dbReference type="InterPro" id="IPR042109">
    <property type="entry name" value="Adenylosuccinate_synth_dom1"/>
</dbReference>
<dbReference type="SMART" id="SM00788">
    <property type="entry name" value="Adenylsucc_synt"/>
    <property type="match status" value="1"/>
</dbReference>
<evidence type="ECO:0000256" key="10">
    <source>
        <dbReference type="RuleBase" id="RU000520"/>
    </source>
</evidence>
<dbReference type="CDD" id="cd03108">
    <property type="entry name" value="AdSS"/>
    <property type="match status" value="1"/>
</dbReference>
<dbReference type="Gene3D" id="3.90.170.10">
    <property type="entry name" value="Adenylosuccinate Synthetase, subunit A, domain 3"/>
    <property type="match status" value="1"/>
</dbReference>
<evidence type="ECO:0000256" key="3">
    <source>
        <dbReference type="ARBA" id="ARBA00022723"/>
    </source>
</evidence>
<feature type="binding site" description="in other chain" evidence="8">
    <location>
        <begin position="13"/>
        <end position="16"/>
    </location>
    <ligand>
        <name>IMP</name>
        <dbReference type="ChEBI" id="CHEBI:58053"/>
        <note>ligand shared between dimeric partners</note>
    </ligand>
</feature>
<dbReference type="EMBL" id="QEWP01000005">
    <property type="protein sequence ID" value="PWD99791.1"/>
    <property type="molecule type" value="Genomic_DNA"/>
</dbReference>
<comment type="cofactor">
    <cofactor evidence="8">
        <name>Mg(2+)</name>
        <dbReference type="ChEBI" id="CHEBI:18420"/>
    </cofactor>
    <text evidence="8">Binds 1 Mg(2+) ion per subunit.</text>
</comment>
<dbReference type="InterPro" id="IPR018220">
    <property type="entry name" value="Adenylosuccin_syn_GTP-bd"/>
</dbReference>
<organism evidence="11 12">
    <name type="scientific">Marinilabilia rubra</name>
    <dbReference type="NCBI Taxonomy" id="2162893"/>
    <lineage>
        <taxon>Bacteria</taxon>
        <taxon>Pseudomonadati</taxon>
        <taxon>Bacteroidota</taxon>
        <taxon>Bacteroidia</taxon>
        <taxon>Marinilabiliales</taxon>
        <taxon>Marinilabiliaceae</taxon>
        <taxon>Marinilabilia</taxon>
    </lineage>
</organism>
<dbReference type="GO" id="GO:0000287">
    <property type="term" value="F:magnesium ion binding"/>
    <property type="evidence" value="ECO:0007669"/>
    <property type="project" value="UniProtKB-UniRule"/>
</dbReference>
<feature type="binding site" evidence="8">
    <location>
        <position position="143"/>
    </location>
    <ligand>
        <name>IMP</name>
        <dbReference type="ChEBI" id="CHEBI:58053"/>
        <note>ligand shared between dimeric partners</note>
    </ligand>
</feature>
<comment type="function">
    <text evidence="8">Plays an important role in the de novo pathway of purine nucleotide biosynthesis. Catalyzes the first committed step in the biosynthesis of AMP from IMP.</text>
</comment>
<evidence type="ECO:0000313" key="11">
    <source>
        <dbReference type="EMBL" id="PWD99791.1"/>
    </source>
</evidence>
<comment type="subunit">
    <text evidence="1 8">Homodimer.</text>
</comment>
<evidence type="ECO:0000256" key="9">
    <source>
        <dbReference type="PROSITE-ProRule" id="PRU10134"/>
    </source>
</evidence>
<evidence type="ECO:0000256" key="8">
    <source>
        <dbReference type="HAMAP-Rule" id="MF_00011"/>
    </source>
</evidence>
<feature type="active site" description="Proton donor" evidence="8">
    <location>
        <position position="41"/>
    </location>
</feature>
<dbReference type="OrthoDB" id="9807553at2"/>
<keyword evidence="12" id="KW-1185">Reference proteome</keyword>